<dbReference type="InterPro" id="IPR051201">
    <property type="entry name" value="Chloro_Bact_Ser_Proteases"/>
</dbReference>
<dbReference type="Pfam" id="PF13365">
    <property type="entry name" value="Trypsin_2"/>
    <property type="match status" value="1"/>
</dbReference>
<dbReference type="PRINTS" id="PR00834">
    <property type="entry name" value="PROTEASES2C"/>
</dbReference>
<feature type="compositionally biased region" description="Polar residues" evidence="3">
    <location>
        <begin position="79"/>
        <end position="108"/>
    </location>
</feature>
<keyword evidence="1" id="KW-0645">Protease</keyword>
<evidence type="ECO:0000256" key="1">
    <source>
        <dbReference type="ARBA" id="ARBA00022670"/>
    </source>
</evidence>
<dbReference type="PANTHER" id="PTHR43343:SF3">
    <property type="entry name" value="PROTEASE DO-LIKE 8, CHLOROPLASTIC"/>
    <property type="match status" value="1"/>
</dbReference>
<evidence type="ECO:0000313" key="6">
    <source>
        <dbReference type="EMBL" id="MCG4611182.1"/>
    </source>
</evidence>
<dbReference type="InterPro" id="IPR009003">
    <property type="entry name" value="Peptidase_S1_PA"/>
</dbReference>
<feature type="compositionally biased region" description="Basic residues" evidence="3">
    <location>
        <begin position="160"/>
        <end position="171"/>
    </location>
</feature>
<proteinExistence type="predicted"/>
<feature type="region of interest" description="Disordered" evidence="3">
    <location>
        <begin position="152"/>
        <end position="171"/>
    </location>
</feature>
<feature type="domain" description="PDZ" evidence="5">
    <location>
        <begin position="478"/>
        <end position="549"/>
    </location>
</feature>
<gene>
    <name evidence="6" type="ORF">L0P57_09595</name>
</gene>
<feature type="compositionally biased region" description="Polar residues" evidence="3">
    <location>
        <begin position="31"/>
        <end position="40"/>
    </location>
</feature>
<keyword evidence="4" id="KW-0812">Transmembrane</keyword>
<dbReference type="RefSeq" id="WP_237966905.1">
    <property type="nucleotide sequence ID" value="NZ_JAKNHQ010000012.1"/>
</dbReference>
<name>A0ABS9MLU1_9FIRM</name>
<keyword evidence="7" id="KW-1185">Reference proteome</keyword>
<keyword evidence="4" id="KW-0472">Membrane</keyword>
<evidence type="ECO:0000256" key="2">
    <source>
        <dbReference type="ARBA" id="ARBA00022801"/>
    </source>
</evidence>
<feature type="compositionally biased region" description="Basic and acidic residues" evidence="3">
    <location>
        <begin position="12"/>
        <end position="25"/>
    </location>
</feature>
<reference evidence="6 7" key="1">
    <citation type="submission" date="2022-01" db="EMBL/GenBank/DDBJ databases">
        <title>Collection of gut derived symbiotic bacterial strains cultured from healthy donors.</title>
        <authorList>
            <person name="Lin H."/>
            <person name="Kohout C."/>
            <person name="Waligurski E."/>
            <person name="Pamer E.G."/>
        </authorList>
    </citation>
    <scope>NUCLEOTIDE SEQUENCE [LARGE SCALE GENOMIC DNA]</scope>
    <source>
        <strain evidence="6 7">DFI.7.58</strain>
    </source>
</reference>
<keyword evidence="4" id="KW-1133">Transmembrane helix</keyword>
<evidence type="ECO:0000259" key="5">
    <source>
        <dbReference type="Pfam" id="PF13180"/>
    </source>
</evidence>
<dbReference type="InterPro" id="IPR036034">
    <property type="entry name" value="PDZ_sf"/>
</dbReference>
<feature type="compositionally biased region" description="Low complexity" evidence="3">
    <location>
        <begin position="61"/>
        <end position="78"/>
    </location>
</feature>
<accession>A0ABS9MLU1</accession>
<keyword evidence="2" id="KW-0378">Hydrolase</keyword>
<feature type="compositionally biased region" description="Polar residues" evidence="3">
    <location>
        <begin position="50"/>
        <end position="60"/>
    </location>
</feature>
<dbReference type="InterPro" id="IPR001940">
    <property type="entry name" value="Peptidase_S1C"/>
</dbReference>
<dbReference type="Gene3D" id="2.40.10.120">
    <property type="match status" value="1"/>
</dbReference>
<dbReference type="PANTHER" id="PTHR43343">
    <property type="entry name" value="PEPTIDASE S12"/>
    <property type="match status" value="1"/>
</dbReference>
<comment type="caution">
    <text evidence="6">The sequence shown here is derived from an EMBL/GenBank/DDBJ whole genome shotgun (WGS) entry which is preliminary data.</text>
</comment>
<evidence type="ECO:0000313" key="7">
    <source>
        <dbReference type="Proteomes" id="UP001298681"/>
    </source>
</evidence>
<organism evidence="6 7">
    <name type="scientific">Anaeromassilibacillus senegalensis</name>
    <dbReference type="NCBI Taxonomy" id="1673717"/>
    <lineage>
        <taxon>Bacteria</taxon>
        <taxon>Bacillati</taxon>
        <taxon>Bacillota</taxon>
        <taxon>Clostridia</taxon>
        <taxon>Eubacteriales</taxon>
        <taxon>Acutalibacteraceae</taxon>
        <taxon>Anaeromassilibacillus</taxon>
    </lineage>
</organism>
<protein>
    <submittedName>
        <fullName evidence="6">Trypsin-like peptidase domain-containing protein</fullName>
    </submittedName>
</protein>
<dbReference type="SUPFAM" id="SSF50156">
    <property type="entry name" value="PDZ domain-like"/>
    <property type="match status" value="1"/>
</dbReference>
<evidence type="ECO:0000256" key="3">
    <source>
        <dbReference type="SAM" id="MobiDB-lite"/>
    </source>
</evidence>
<feature type="region of interest" description="Disordered" evidence="3">
    <location>
        <begin position="1"/>
        <end position="131"/>
    </location>
</feature>
<feature type="compositionally biased region" description="Polar residues" evidence="3">
    <location>
        <begin position="1"/>
        <end position="10"/>
    </location>
</feature>
<dbReference type="Gene3D" id="2.30.42.10">
    <property type="match status" value="1"/>
</dbReference>
<sequence>MYNPNEMDNTLNEEHNNTQEMHPETDAASVEQANFENTEGSSKEPYEATENGSAETTNTVPEEQASQQAHAEQSQAPSYTSAYTNPTNSYSHYQANPYGQQPYNAYHQSQGNPSYSPYGGYSGSANGQNDYSERQSQVMWQGDYYHSYQNPYTQAAQKPQKPKKEKKPMSKGKKIALKVVAGVMACLMVSVGSIGGFVALINNGYISVNNSGSTTEPAFTINKLVDNNQPASTVSGELTPQEVAKKVIPSVVCIQNYQRSNNNSMFFFGGGAQSGDAGDEVSPASEGSGIIATSDGYIITNAHVVEGASSLKVILSDGTSYEAQLVGSDSITDLAVIKIDATGLQAAEFGSSGDLEVGDSVMAIGNPGGLELSSSVTQGIVSALNRQITNSETGYTMDCIQTDTAINPGNSGGALVNMYGQVVGINSSKIVAEGYEGLGFAIPIDDAQSVISNLKEYGYVKDRAVLGITGQYLDSMSARFYGLTSGMYVASISNESVSNAGITQGCIITKIDDTDITSSSTITSYVSKLKPGDTVTLTVVNDLTGRTFTADVTLVQASGQ</sequence>
<dbReference type="SUPFAM" id="SSF50494">
    <property type="entry name" value="Trypsin-like serine proteases"/>
    <property type="match status" value="1"/>
</dbReference>
<dbReference type="Pfam" id="PF13180">
    <property type="entry name" value="PDZ_2"/>
    <property type="match status" value="1"/>
</dbReference>
<dbReference type="Proteomes" id="UP001298681">
    <property type="component" value="Unassembled WGS sequence"/>
</dbReference>
<evidence type="ECO:0000256" key="4">
    <source>
        <dbReference type="SAM" id="Phobius"/>
    </source>
</evidence>
<dbReference type="EMBL" id="JAKNHQ010000012">
    <property type="protein sequence ID" value="MCG4611182.1"/>
    <property type="molecule type" value="Genomic_DNA"/>
</dbReference>
<feature type="transmembrane region" description="Helical" evidence="4">
    <location>
        <begin position="175"/>
        <end position="201"/>
    </location>
</feature>
<dbReference type="InterPro" id="IPR001478">
    <property type="entry name" value="PDZ"/>
</dbReference>
<feature type="compositionally biased region" description="Low complexity" evidence="3">
    <location>
        <begin position="109"/>
        <end position="127"/>
    </location>
</feature>